<dbReference type="AlphaFoldDB" id="A0A4Z0NSJ5"/>
<evidence type="ECO:0000313" key="2">
    <source>
        <dbReference type="EMBL" id="TGE00242.1"/>
    </source>
</evidence>
<name>A0A4Z0NSJ5_9HYPH</name>
<gene>
    <name evidence="2" type="ORF">EU555_10115</name>
</gene>
<keyword evidence="1" id="KW-1133">Transmembrane helix</keyword>
<dbReference type="RefSeq" id="WP_135414523.1">
    <property type="nucleotide sequence ID" value="NZ_SRLB01000006.1"/>
</dbReference>
<proteinExistence type="predicted"/>
<reference evidence="2 3" key="1">
    <citation type="submission" date="2019-04" db="EMBL/GenBank/DDBJ databases">
        <authorList>
            <person name="Feng G."/>
            <person name="Zhu H."/>
        </authorList>
    </citation>
    <scope>NUCLEOTIDE SEQUENCE [LARGE SCALE GENOMIC DNA]</scope>
    <source>
        <strain evidence="2 3">6HR-1</strain>
    </source>
</reference>
<dbReference type="EMBL" id="SRLB01000006">
    <property type="protein sequence ID" value="TGE00242.1"/>
    <property type="molecule type" value="Genomic_DNA"/>
</dbReference>
<accession>A0A4Z0NSJ5</accession>
<keyword evidence="1" id="KW-0472">Membrane</keyword>
<dbReference type="OrthoDB" id="8454463at2"/>
<dbReference type="Proteomes" id="UP000297535">
    <property type="component" value="Unassembled WGS sequence"/>
</dbReference>
<comment type="caution">
    <text evidence="2">The sequence shown here is derived from an EMBL/GenBank/DDBJ whole genome shotgun (WGS) entry which is preliminary data.</text>
</comment>
<keyword evidence="3" id="KW-1185">Reference proteome</keyword>
<feature type="transmembrane region" description="Helical" evidence="1">
    <location>
        <begin position="64"/>
        <end position="83"/>
    </location>
</feature>
<keyword evidence="1" id="KW-0812">Transmembrane</keyword>
<protein>
    <submittedName>
        <fullName evidence="2">Uncharacterized protein</fullName>
    </submittedName>
</protein>
<organism evidence="2 3">
    <name type="scientific">Methylobacterium nonmethylotrophicum</name>
    <dbReference type="NCBI Taxonomy" id="1141884"/>
    <lineage>
        <taxon>Bacteria</taxon>
        <taxon>Pseudomonadati</taxon>
        <taxon>Pseudomonadota</taxon>
        <taxon>Alphaproteobacteria</taxon>
        <taxon>Hyphomicrobiales</taxon>
        <taxon>Methylobacteriaceae</taxon>
        <taxon>Methylobacterium</taxon>
    </lineage>
</organism>
<sequence>MTTLTLFGRPAWLLAAAGFGLAWNAFGIVRFCATATSSEAGLAAMGMTPAQAALHAGLPAWMTLAFAAGVVGGFAGCALLLAGSRRAGPVLAGSLVAYAALFAGDVVHGVFAAFGPAQVAIIAAALLIAIGLFCAATVSARRSIYA</sequence>
<feature type="transmembrane region" description="Helical" evidence="1">
    <location>
        <begin position="95"/>
        <end position="114"/>
    </location>
</feature>
<evidence type="ECO:0000256" key="1">
    <source>
        <dbReference type="SAM" id="Phobius"/>
    </source>
</evidence>
<feature type="transmembrane region" description="Helical" evidence="1">
    <location>
        <begin position="120"/>
        <end position="140"/>
    </location>
</feature>
<evidence type="ECO:0000313" key="3">
    <source>
        <dbReference type="Proteomes" id="UP000297535"/>
    </source>
</evidence>